<dbReference type="Ensembl" id="ENSACLT00000059405.1">
    <property type="protein sequence ID" value="ENSACLP00000049138.1"/>
    <property type="gene ID" value="ENSACLG00000012166.2"/>
</dbReference>
<feature type="region of interest" description="Disordered" evidence="13">
    <location>
        <begin position="1850"/>
        <end position="1922"/>
    </location>
</feature>
<evidence type="ECO:0000256" key="11">
    <source>
        <dbReference type="ARBA" id="ARBA00023180"/>
    </source>
</evidence>
<dbReference type="FunFam" id="2.60.40.60:FF:000057">
    <property type="entry name" value="protocadherin-15 isoform X1"/>
    <property type="match status" value="1"/>
</dbReference>
<dbReference type="InterPro" id="IPR039808">
    <property type="entry name" value="Cadherin"/>
</dbReference>
<dbReference type="FunFam" id="2.60.40.60:FF:000070">
    <property type="entry name" value="protocadherin-15 isoform X1"/>
    <property type="match status" value="1"/>
</dbReference>
<evidence type="ECO:0000256" key="7">
    <source>
        <dbReference type="ARBA" id="ARBA00022837"/>
    </source>
</evidence>
<evidence type="ECO:0000313" key="17">
    <source>
        <dbReference type="Proteomes" id="UP000265100"/>
    </source>
</evidence>
<feature type="compositionally biased region" description="Pro residues" evidence="13">
    <location>
        <begin position="1760"/>
        <end position="1777"/>
    </location>
</feature>
<dbReference type="PROSITE" id="PS50268">
    <property type="entry name" value="CADHERIN_2"/>
    <property type="match status" value="10"/>
</dbReference>
<dbReference type="InterPro" id="IPR002126">
    <property type="entry name" value="Cadherin-like_dom"/>
</dbReference>
<dbReference type="GO" id="GO:0048839">
    <property type="term" value="P:inner ear development"/>
    <property type="evidence" value="ECO:0007669"/>
    <property type="project" value="InterPro"/>
</dbReference>
<dbReference type="GO" id="GO:0007156">
    <property type="term" value="P:homophilic cell adhesion via plasma membrane adhesion molecules"/>
    <property type="evidence" value="ECO:0007669"/>
    <property type="project" value="InterPro"/>
</dbReference>
<reference evidence="16" key="1">
    <citation type="submission" date="2018-05" db="EMBL/GenBank/DDBJ databases">
        <authorList>
            <person name="Datahose"/>
        </authorList>
    </citation>
    <scope>NUCLEOTIDE SEQUENCE</scope>
</reference>
<comment type="subcellular location">
    <subcellularLocation>
        <location evidence="1">Cell membrane</location>
        <topology evidence="1">Single-pass type I membrane protein</topology>
    </subcellularLocation>
</comment>
<keyword evidence="8" id="KW-0130">Cell adhesion</keyword>
<dbReference type="PRINTS" id="PR00205">
    <property type="entry name" value="CADHERIN"/>
</dbReference>
<dbReference type="Proteomes" id="UP000265100">
    <property type="component" value="Chromosome 3"/>
</dbReference>
<dbReference type="GO" id="GO:0044331">
    <property type="term" value="P:cell-cell adhesion mediated by cadherin"/>
    <property type="evidence" value="ECO:0007669"/>
    <property type="project" value="TreeGrafter"/>
</dbReference>
<dbReference type="FunFam" id="2.60.40.60:FF:000047">
    <property type="entry name" value="protocadherin-15 isoform X1"/>
    <property type="match status" value="1"/>
</dbReference>
<dbReference type="FunFam" id="2.60.40.60:FF:000123">
    <property type="entry name" value="Protocadherin beta 4"/>
    <property type="match status" value="1"/>
</dbReference>
<dbReference type="PRINTS" id="PR01217">
    <property type="entry name" value="PRICHEXTENSN"/>
</dbReference>
<evidence type="ECO:0000256" key="1">
    <source>
        <dbReference type="ARBA" id="ARBA00004251"/>
    </source>
</evidence>
<name>A0AAX7SXG4_ASTCA</name>
<keyword evidence="9 14" id="KW-1133">Transmembrane helix</keyword>
<dbReference type="GO" id="GO:0016477">
    <property type="term" value="P:cell migration"/>
    <property type="evidence" value="ECO:0007669"/>
    <property type="project" value="TreeGrafter"/>
</dbReference>
<dbReference type="InterPro" id="IPR056989">
    <property type="entry name" value="PCDH15_12th_dom"/>
</dbReference>
<feature type="compositionally biased region" description="Pro residues" evidence="13">
    <location>
        <begin position="1705"/>
        <end position="1746"/>
    </location>
</feature>
<feature type="domain" description="Cadherin" evidence="15">
    <location>
        <begin position="558"/>
        <end position="658"/>
    </location>
</feature>
<evidence type="ECO:0000256" key="13">
    <source>
        <dbReference type="SAM" id="MobiDB-lite"/>
    </source>
</evidence>
<evidence type="ECO:0000256" key="5">
    <source>
        <dbReference type="ARBA" id="ARBA00022729"/>
    </source>
</evidence>
<feature type="domain" description="Cadherin" evidence="15">
    <location>
        <begin position="337"/>
        <end position="450"/>
    </location>
</feature>
<feature type="domain" description="Cadherin" evidence="15">
    <location>
        <begin position="872"/>
        <end position="980"/>
    </location>
</feature>
<dbReference type="GO" id="GO:0032420">
    <property type="term" value="C:stereocilium"/>
    <property type="evidence" value="ECO:0007669"/>
    <property type="project" value="InterPro"/>
</dbReference>
<feature type="domain" description="Cadherin" evidence="15">
    <location>
        <begin position="1090"/>
        <end position="1209"/>
    </location>
</feature>
<dbReference type="InterPro" id="IPR030718">
    <property type="entry name" value="EC_dom_sf"/>
</dbReference>
<keyword evidence="5" id="KW-0732">Signal</keyword>
<keyword evidence="7 12" id="KW-0106">Calcium</keyword>
<feature type="domain" description="Cadherin" evidence="15">
    <location>
        <begin position="219"/>
        <end position="336"/>
    </location>
</feature>
<dbReference type="FunFam" id="2.60.40.60:FF:000055">
    <property type="entry name" value="protocadherin-15 isoform X1"/>
    <property type="match status" value="1"/>
</dbReference>
<dbReference type="Gene3D" id="2.60.40.3430">
    <property type="match status" value="1"/>
</dbReference>
<feature type="domain" description="Cadherin" evidence="15">
    <location>
        <begin position="451"/>
        <end position="557"/>
    </location>
</feature>
<dbReference type="GO" id="GO:0008013">
    <property type="term" value="F:beta-catenin binding"/>
    <property type="evidence" value="ECO:0007669"/>
    <property type="project" value="TreeGrafter"/>
</dbReference>
<feature type="compositionally biased region" description="Gly residues" evidence="13">
    <location>
        <begin position="1875"/>
        <end position="1891"/>
    </location>
</feature>
<feature type="compositionally biased region" description="Pro residues" evidence="13">
    <location>
        <begin position="1668"/>
        <end position="1678"/>
    </location>
</feature>
<dbReference type="PROSITE" id="PS00232">
    <property type="entry name" value="CADHERIN_1"/>
    <property type="match status" value="4"/>
</dbReference>
<feature type="compositionally biased region" description="Low complexity" evidence="13">
    <location>
        <begin position="1860"/>
        <end position="1873"/>
    </location>
</feature>
<feature type="domain" description="Cadherin" evidence="15">
    <location>
        <begin position="761"/>
        <end position="871"/>
    </location>
</feature>
<evidence type="ECO:0000256" key="6">
    <source>
        <dbReference type="ARBA" id="ARBA00022737"/>
    </source>
</evidence>
<dbReference type="InterPro" id="IPR015919">
    <property type="entry name" value="Cadherin-like_sf"/>
</dbReference>
<evidence type="ECO:0000256" key="12">
    <source>
        <dbReference type="PROSITE-ProRule" id="PRU00043"/>
    </source>
</evidence>
<dbReference type="InterPro" id="IPR041149">
    <property type="entry name" value="EC_dom"/>
</dbReference>
<reference evidence="16" key="2">
    <citation type="submission" date="2025-08" db="UniProtKB">
        <authorList>
            <consortium name="Ensembl"/>
        </authorList>
    </citation>
    <scope>IDENTIFICATION</scope>
</reference>
<organism evidence="16 17">
    <name type="scientific">Astatotilapia calliptera</name>
    <name type="common">Eastern happy</name>
    <name type="synonym">Chromis callipterus</name>
    <dbReference type="NCBI Taxonomy" id="8154"/>
    <lineage>
        <taxon>Eukaryota</taxon>
        <taxon>Metazoa</taxon>
        <taxon>Chordata</taxon>
        <taxon>Craniata</taxon>
        <taxon>Vertebrata</taxon>
        <taxon>Euteleostomi</taxon>
        <taxon>Actinopterygii</taxon>
        <taxon>Neopterygii</taxon>
        <taxon>Teleostei</taxon>
        <taxon>Neoteleostei</taxon>
        <taxon>Acanthomorphata</taxon>
        <taxon>Ovalentaria</taxon>
        <taxon>Cichlomorphae</taxon>
        <taxon>Cichliformes</taxon>
        <taxon>Cichlidae</taxon>
        <taxon>African cichlids</taxon>
        <taxon>Pseudocrenilabrinae</taxon>
        <taxon>Haplochromini</taxon>
        <taxon>Astatotilapia</taxon>
    </lineage>
</organism>
<feature type="region of interest" description="Disordered" evidence="13">
    <location>
        <begin position="1797"/>
        <end position="1817"/>
    </location>
</feature>
<dbReference type="GeneTree" id="ENSGT00940000156675"/>
<dbReference type="Pfam" id="PF23206">
    <property type="entry name" value="PCDH15_12th"/>
    <property type="match status" value="1"/>
</dbReference>
<evidence type="ECO:0000256" key="3">
    <source>
        <dbReference type="ARBA" id="ARBA00022692"/>
    </source>
</evidence>
<dbReference type="GO" id="GO:0016342">
    <property type="term" value="C:catenin complex"/>
    <property type="evidence" value="ECO:0007669"/>
    <property type="project" value="TreeGrafter"/>
</dbReference>
<feature type="domain" description="Cadherin" evidence="15">
    <location>
        <begin position="660"/>
        <end position="760"/>
    </location>
</feature>
<evidence type="ECO:0000256" key="2">
    <source>
        <dbReference type="ARBA" id="ARBA00022475"/>
    </source>
</evidence>
<feature type="domain" description="Cadherin" evidence="15">
    <location>
        <begin position="89"/>
        <end position="206"/>
    </location>
</feature>
<evidence type="ECO:0000256" key="10">
    <source>
        <dbReference type="ARBA" id="ARBA00023136"/>
    </source>
</evidence>
<evidence type="ECO:0000256" key="8">
    <source>
        <dbReference type="ARBA" id="ARBA00022889"/>
    </source>
</evidence>
<proteinExistence type="predicted"/>
<dbReference type="FunFam" id="2.60.40.60:FF:000048">
    <property type="entry name" value="protocadherin-15 isoform X1"/>
    <property type="match status" value="1"/>
</dbReference>
<feature type="domain" description="Cadherin" evidence="15">
    <location>
        <begin position="982"/>
        <end position="1089"/>
    </location>
</feature>
<dbReference type="GO" id="GO:0005912">
    <property type="term" value="C:adherens junction"/>
    <property type="evidence" value="ECO:0007669"/>
    <property type="project" value="TreeGrafter"/>
</dbReference>
<dbReference type="PANTHER" id="PTHR24027">
    <property type="entry name" value="CADHERIN-23"/>
    <property type="match status" value="1"/>
</dbReference>
<dbReference type="GO" id="GO:0005509">
    <property type="term" value="F:calcium ion binding"/>
    <property type="evidence" value="ECO:0007669"/>
    <property type="project" value="UniProtKB-UniRule"/>
</dbReference>
<sequence>MHINGVAEGPDRTISLSLRDNNDRWVILDPSKQALYLNSTGRVLDRDPPSYIHSIVVQVQCTNELIGTVILHEVRIVVRDRNDNAPRFQQPRYYVAVNELTPVGTTIFSGFSGNNGATDIDDGPNGQIEYTIQYNPRDPTANRTFDIPLTLFGSVVLRERLNYEDITRYLVIIQANDRAPNPSDRRTATTTLTVDVLDGDDLGPMFLPCTLVGNTRDCSPITYKANVLELTEPSKVNPLNVTPPIQAVDQDRNIQPPSDRPGILYSILIGKPESYVEYFRLNRTTAELLLLKPIDREHYHRFDLVIKAEQDNGHPLPAFASLQIEVLDENNQAPYFLQPSYHGYISEASPVGTTIATSASLSVPLAIIALDNDVEETRDPQLQFSLDSYSHVFSVSATGIKRYLTLVQPVDRETQDSYTFTLVASDGVQESTAVTVAITVLDANDNTPTFPNVSYNVNLFIDMMPGEAVLQLSAFDSDAGQNGLITYRILAGHQGHFVIGNSSGIITVAPGVQLSVGQSYALTVEAMDNGPEPHRRSSITTVYIEVLPPNNQSPPRFPRQQYNLEISEAMRTGATLLNLQAVDRERDPITYKIQSGDIQGHFALQQNSGYLVLDKPLDRETLDYYTLVVTASDGHPEGTSTATVSIVVTDVNDNDPLFDTSLPVNLTVIEEQKHAYVGQVKATDPDLGANGQVHYRLVNHQGLFSINATGTITTAVPLDREVKGHYYLTVEAWDGAENPRRSRLTLRVTVLDIDDNSPIFTQQTYNVNLPENSPKGTVILQLKATDADLNSNLTYRIRTEGSDQDITQLFHIDSRTGELSVLKVLDFEALSESEPTYTFTVEALDTKGNMPPGLASVTVRIMDMNDFSPVFSQSVYRGMVAPNAVKGTIVTTVMANDSDPAGTPAGLVRYKVDQEAYPYSASIFGVEEQTGRVVTRVNLNEEPNMKFSLVVVAYDHGEPVMKNTTLVEITVLQPSVIPVFTREEYRFLPVSEEAAVGTPVGVILASAVNQTIVYSIIEGNEGGVFALNETTGVIYTAKPLDYETNASYVLKVEADSMRVVSSNLRAPSKTNTAKVVIDVQDENDHAPEFTRPLYIGGVAEDSKTFTSVLQVQALDKDTGNYSSIIYRLIVPPPASKDTKDTKDGFIIEPYSGVVKTAIMYRNMRRSYFKFEVVATDNYGQGHSSKADIVVSVVNQLDMQVVVSNVPPTYVEKNKEKLLSILERYVQEQIPGAKVVVETIGPHRHGDGMEQEDYTKSDLMIYAIDPLTNRAVSRQELYKFLDGKLLDINKEFQPFLPPGGRILEIRTPEVVTSVKKAVQTVGYTEGALLALAVIIIICCVPAILIVIITYKQFKERQAECAKTARIQMALPTGKPGGGTANNLYEELGDNAIQNRSNHSGAGGSGGSLDESDRQRLISDFATRAIAVHRQCVANGGVLHNFPKSESNITFLSDENPLTIKNPIYHEDGTLSSPETLGRSQRRKDLLGNFSPSRKGLREAWLRLSSPVCDVGFGGYSGSDSGWGSGGGHSWTLPSRLHRREMYDALRRQVVMDPVQWELELLKAKFKESKDAGLDSGFDRGLDSDVMGSPSLEPKLTVKEQARQFEQQALQEMRQRQNRDSRGSLSPDILLSVLPETPQHYKHAPTQSVQNPQNTEGPPSIIVTQSDGGTPPPSHKPTPPVLRRFGANLTGNQGSEDRLQVHLEFIPDPPSTPPPPPPHPQTSAPPPPPPPPPSSPPPCHPPSQPPGSPASSIKCNHIEKQAPPPPTPPPPPPLPPPVSPSVHHPSMFVLPSLSEVPALRPVSLRPPPPPLPVEPEPPRKELKGILKNIQNIADIEKSVANMFSQIDQKQIPLKKVRKSRASMDSLDSLDSLDVLPAGGGEGGDSGKEGGGGEDPPPPQIQPNPNMNSIVEELEKRFPSQSTML</sequence>
<dbReference type="GO" id="GO:0000902">
    <property type="term" value="P:cell morphogenesis"/>
    <property type="evidence" value="ECO:0007669"/>
    <property type="project" value="TreeGrafter"/>
</dbReference>
<protein>
    <recommendedName>
        <fullName evidence="15">Cadherin domain-containing protein</fullName>
    </recommendedName>
</protein>
<keyword evidence="10 14" id="KW-0472">Membrane</keyword>
<evidence type="ECO:0000256" key="9">
    <source>
        <dbReference type="ARBA" id="ARBA00022989"/>
    </source>
</evidence>
<accession>A0AAX7SXG4</accession>
<keyword evidence="6" id="KW-0677">Repeat</keyword>
<dbReference type="Pfam" id="PF00028">
    <property type="entry name" value="Cadherin"/>
    <property type="match status" value="8"/>
</dbReference>
<feature type="transmembrane region" description="Helical" evidence="14">
    <location>
        <begin position="1325"/>
        <end position="1347"/>
    </location>
</feature>
<keyword evidence="17" id="KW-1185">Reference proteome</keyword>
<dbReference type="Gene3D" id="2.60.40.60">
    <property type="entry name" value="Cadherins"/>
    <property type="match status" value="10"/>
</dbReference>
<keyword evidence="4" id="KW-0479">Metal-binding</keyword>
<reference evidence="16" key="3">
    <citation type="submission" date="2025-09" db="UniProtKB">
        <authorList>
            <consortium name="Ensembl"/>
        </authorList>
    </citation>
    <scope>IDENTIFICATION</scope>
</reference>
<evidence type="ECO:0000259" key="15">
    <source>
        <dbReference type="PROSITE" id="PS50268"/>
    </source>
</evidence>
<dbReference type="PANTHER" id="PTHR24027:SF438">
    <property type="entry name" value="CADHERIN 23"/>
    <property type="match status" value="1"/>
</dbReference>
<dbReference type="CDD" id="cd11304">
    <property type="entry name" value="Cadherin_repeat"/>
    <property type="match status" value="10"/>
</dbReference>
<evidence type="ECO:0000313" key="16">
    <source>
        <dbReference type="Ensembl" id="ENSACLP00000049138.1"/>
    </source>
</evidence>
<dbReference type="FunFam" id="2.60.40.60:FF:000033">
    <property type="entry name" value="FAT atypical cadherin 1"/>
    <property type="match status" value="1"/>
</dbReference>
<evidence type="ECO:0000256" key="14">
    <source>
        <dbReference type="SAM" id="Phobius"/>
    </source>
</evidence>
<dbReference type="GO" id="GO:0034332">
    <property type="term" value="P:adherens junction organization"/>
    <property type="evidence" value="ECO:0007669"/>
    <property type="project" value="TreeGrafter"/>
</dbReference>
<dbReference type="GO" id="GO:0016339">
    <property type="term" value="P:calcium-dependent cell-cell adhesion via plasma membrane cell adhesion molecules"/>
    <property type="evidence" value="ECO:0007669"/>
    <property type="project" value="TreeGrafter"/>
</dbReference>
<feature type="compositionally biased region" description="Pro residues" evidence="13">
    <location>
        <begin position="1802"/>
        <end position="1813"/>
    </location>
</feature>
<dbReference type="GO" id="GO:0007043">
    <property type="term" value="P:cell-cell junction assembly"/>
    <property type="evidence" value="ECO:0007669"/>
    <property type="project" value="TreeGrafter"/>
</dbReference>
<dbReference type="SUPFAM" id="SSF49313">
    <property type="entry name" value="Cadherin-like"/>
    <property type="match status" value="10"/>
</dbReference>
<evidence type="ECO:0000256" key="4">
    <source>
        <dbReference type="ARBA" id="ARBA00022723"/>
    </source>
</evidence>
<dbReference type="FunFam" id="2.60.40.60:FF:000050">
    <property type="entry name" value="protocadherin-15 isoform X1"/>
    <property type="match status" value="1"/>
</dbReference>
<dbReference type="InterPro" id="IPR020894">
    <property type="entry name" value="Cadherin_CS"/>
</dbReference>
<keyword evidence="11" id="KW-0325">Glycoprotein</keyword>
<dbReference type="SMART" id="SM00112">
    <property type="entry name" value="CA"/>
    <property type="match status" value="11"/>
</dbReference>
<keyword evidence="3 14" id="KW-0812">Transmembrane</keyword>
<feature type="region of interest" description="Disordered" evidence="13">
    <location>
        <begin position="1639"/>
        <end position="1784"/>
    </location>
</feature>
<dbReference type="GO" id="GO:0007605">
    <property type="term" value="P:sensory perception of sound"/>
    <property type="evidence" value="ECO:0007669"/>
    <property type="project" value="InterPro"/>
</dbReference>
<feature type="compositionally biased region" description="Polar residues" evidence="13">
    <location>
        <begin position="1643"/>
        <end position="1666"/>
    </location>
</feature>
<dbReference type="GO" id="GO:0045296">
    <property type="term" value="F:cadherin binding"/>
    <property type="evidence" value="ECO:0007669"/>
    <property type="project" value="TreeGrafter"/>
</dbReference>
<keyword evidence="2" id="KW-1003">Cell membrane</keyword>
<dbReference type="Pfam" id="PF18432">
    <property type="entry name" value="ECD"/>
    <property type="match status" value="1"/>
</dbReference>